<dbReference type="STRING" id="1686286.GCA_900092335_01980"/>
<dbReference type="InterPro" id="IPR010982">
    <property type="entry name" value="Lambda_DNA-bd_dom_sf"/>
</dbReference>
<gene>
    <name evidence="3" type="ORF">EJK80_07305</name>
</gene>
<keyword evidence="1" id="KW-0238">DNA-binding</keyword>
<dbReference type="SMART" id="SM00530">
    <property type="entry name" value="HTH_XRE"/>
    <property type="match status" value="1"/>
</dbReference>
<dbReference type="GO" id="GO:0003677">
    <property type="term" value="F:DNA binding"/>
    <property type="evidence" value="ECO:0007669"/>
    <property type="project" value="UniProtKB-KW"/>
</dbReference>
<evidence type="ECO:0000259" key="2">
    <source>
        <dbReference type="PROSITE" id="PS50943"/>
    </source>
</evidence>
<dbReference type="SUPFAM" id="SSF47413">
    <property type="entry name" value="lambda repressor-like DNA-binding domains"/>
    <property type="match status" value="1"/>
</dbReference>
<evidence type="ECO:0000313" key="4">
    <source>
        <dbReference type="Proteomes" id="UP000318080"/>
    </source>
</evidence>
<dbReference type="GO" id="GO:0005829">
    <property type="term" value="C:cytosol"/>
    <property type="evidence" value="ECO:0007669"/>
    <property type="project" value="TreeGrafter"/>
</dbReference>
<accession>A0A540R6V9</accession>
<feature type="domain" description="HTH cro/C1-type" evidence="2">
    <location>
        <begin position="12"/>
        <end position="66"/>
    </location>
</feature>
<keyword evidence="4" id="KW-1185">Reference proteome</keyword>
<name>A0A540R6V9_9CORY</name>
<dbReference type="InterPro" id="IPR050807">
    <property type="entry name" value="TransReg_Diox_bact_type"/>
</dbReference>
<dbReference type="PROSITE" id="PS50943">
    <property type="entry name" value="HTH_CROC1"/>
    <property type="match status" value="1"/>
</dbReference>
<proteinExistence type="predicted"/>
<dbReference type="InterPro" id="IPR001387">
    <property type="entry name" value="Cro/C1-type_HTH"/>
</dbReference>
<dbReference type="GO" id="GO:0003700">
    <property type="term" value="F:DNA-binding transcription factor activity"/>
    <property type="evidence" value="ECO:0007669"/>
    <property type="project" value="TreeGrafter"/>
</dbReference>
<protein>
    <submittedName>
        <fullName evidence="3">Helix-turn-helix transcriptional regulator</fullName>
    </submittedName>
</protein>
<dbReference type="Pfam" id="PF01381">
    <property type="entry name" value="HTH_3"/>
    <property type="match status" value="1"/>
</dbReference>
<dbReference type="PANTHER" id="PTHR46797:SF1">
    <property type="entry name" value="METHYLPHOSPHONATE SYNTHASE"/>
    <property type="match status" value="1"/>
</dbReference>
<evidence type="ECO:0000256" key="1">
    <source>
        <dbReference type="ARBA" id="ARBA00023125"/>
    </source>
</evidence>
<dbReference type="PANTHER" id="PTHR46797">
    <property type="entry name" value="HTH-TYPE TRANSCRIPTIONAL REGULATOR"/>
    <property type="match status" value="1"/>
</dbReference>
<dbReference type="Gene3D" id="1.10.260.40">
    <property type="entry name" value="lambda repressor-like DNA-binding domains"/>
    <property type="match status" value="1"/>
</dbReference>
<dbReference type="EMBL" id="VHIR01000009">
    <property type="protein sequence ID" value="TQE43357.1"/>
    <property type="molecule type" value="Genomic_DNA"/>
</dbReference>
<sequence length="114" mass="12108">MTMDSRAVGARINEALVSAQLSQRALADRTGLAQSTLSRIVNGTRTATMPELVRIAAATGTTVGLLTGTSDAPARVQYAARSTNGSTMTTLRDKLISFVEINDYLTDQGFQAEQ</sequence>
<organism evidence="3 4">
    <name type="scientific">Corynebacterium phoceense</name>
    <dbReference type="NCBI Taxonomy" id="1686286"/>
    <lineage>
        <taxon>Bacteria</taxon>
        <taxon>Bacillati</taxon>
        <taxon>Actinomycetota</taxon>
        <taxon>Actinomycetes</taxon>
        <taxon>Mycobacteriales</taxon>
        <taxon>Corynebacteriaceae</taxon>
        <taxon>Corynebacterium</taxon>
    </lineage>
</organism>
<dbReference type="AlphaFoldDB" id="A0A540R6V9"/>
<dbReference type="CDD" id="cd00093">
    <property type="entry name" value="HTH_XRE"/>
    <property type="match status" value="1"/>
</dbReference>
<evidence type="ECO:0000313" key="3">
    <source>
        <dbReference type="EMBL" id="TQE43357.1"/>
    </source>
</evidence>
<comment type="caution">
    <text evidence="3">The sequence shown here is derived from an EMBL/GenBank/DDBJ whole genome shotgun (WGS) entry which is preliminary data.</text>
</comment>
<reference evidence="3 4" key="1">
    <citation type="submission" date="2019-06" db="EMBL/GenBank/DDBJ databases">
        <title>Draft genome of C. phoceense Strain 272.</title>
        <authorList>
            <person name="Pacheco L.G.C."/>
            <person name="Barberis C.M."/>
            <person name="Almuzara M.N."/>
            <person name="Traglia G.M."/>
            <person name="Santos C.S."/>
            <person name="Rocha D.J.P.G."/>
            <person name="Aguiar E.R.G.R."/>
            <person name="Vay C.A."/>
        </authorList>
    </citation>
    <scope>NUCLEOTIDE SEQUENCE [LARGE SCALE GENOMIC DNA]</scope>
    <source>
        <strain evidence="3 4">272</strain>
    </source>
</reference>
<dbReference type="Proteomes" id="UP000318080">
    <property type="component" value="Unassembled WGS sequence"/>
</dbReference>